<evidence type="ECO:0000256" key="9">
    <source>
        <dbReference type="SAM" id="SignalP"/>
    </source>
</evidence>
<dbReference type="PROSITE" id="PS51407">
    <property type="entry name" value="LAMP_3"/>
    <property type="match status" value="1"/>
</dbReference>
<evidence type="ECO:0000256" key="5">
    <source>
        <dbReference type="ARBA" id="ARBA00023136"/>
    </source>
</evidence>
<keyword evidence="4 8" id="KW-1133">Transmembrane helix</keyword>
<evidence type="ECO:0000256" key="7">
    <source>
        <dbReference type="PROSITE-ProRule" id="PRU00740"/>
    </source>
</evidence>
<dbReference type="GO" id="GO:0072594">
    <property type="term" value="P:establishment of protein localization to organelle"/>
    <property type="evidence" value="ECO:0007669"/>
    <property type="project" value="TreeGrafter"/>
</dbReference>
<dbReference type="Proteomes" id="UP001165289">
    <property type="component" value="Unassembled WGS sequence"/>
</dbReference>
<reference evidence="10 11" key="1">
    <citation type="journal article" date="2023" name="BMC Biol.">
        <title>The compact genome of the sponge Oopsacas minuta (Hexactinellida) is lacking key metazoan core genes.</title>
        <authorList>
            <person name="Santini S."/>
            <person name="Schenkelaars Q."/>
            <person name="Jourda C."/>
            <person name="Duchesne M."/>
            <person name="Belahbib H."/>
            <person name="Rocher C."/>
            <person name="Selva M."/>
            <person name="Riesgo A."/>
            <person name="Vervoort M."/>
            <person name="Leys S.P."/>
            <person name="Kodjabachian L."/>
            <person name="Le Bivic A."/>
            <person name="Borchiellini C."/>
            <person name="Claverie J.M."/>
            <person name="Renard E."/>
        </authorList>
    </citation>
    <scope>NUCLEOTIDE SEQUENCE [LARGE SCALE GENOMIC DNA]</scope>
    <source>
        <strain evidence="10">SPO-2</strain>
    </source>
</reference>
<dbReference type="PANTHER" id="PTHR11506:SF35">
    <property type="entry name" value="LYSOSOME-ASSOCIATED MEMBRANE GLYCOPROTEIN 5"/>
    <property type="match status" value="1"/>
</dbReference>
<organism evidence="10 11">
    <name type="scientific">Oopsacas minuta</name>
    <dbReference type="NCBI Taxonomy" id="111878"/>
    <lineage>
        <taxon>Eukaryota</taxon>
        <taxon>Metazoa</taxon>
        <taxon>Porifera</taxon>
        <taxon>Hexactinellida</taxon>
        <taxon>Hexasterophora</taxon>
        <taxon>Lyssacinosida</taxon>
        <taxon>Leucopsacidae</taxon>
        <taxon>Oopsacas</taxon>
    </lineage>
</organism>
<dbReference type="PANTHER" id="PTHR11506">
    <property type="entry name" value="LYSOSOME-ASSOCIATED MEMBRANE GLYCOPROTEIN"/>
    <property type="match status" value="1"/>
</dbReference>
<gene>
    <name evidence="10" type="ORF">LOD99_16021</name>
</gene>
<evidence type="ECO:0000256" key="1">
    <source>
        <dbReference type="ARBA" id="ARBA00004251"/>
    </source>
</evidence>
<comment type="similarity">
    <text evidence="7">Belongs to the LAMP family.</text>
</comment>
<evidence type="ECO:0000313" key="11">
    <source>
        <dbReference type="Proteomes" id="UP001165289"/>
    </source>
</evidence>
<evidence type="ECO:0000256" key="3">
    <source>
        <dbReference type="ARBA" id="ARBA00022729"/>
    </source>
</evidence>
<keyword evidence="2 7" id="KW-0812">Transmembrane</keyword>
<feature type="signal peptide" evidence="9">
    <location>
        <begin position="1"/>
        <end position="17"/>
    </location>
</feature>
<dbReference type="GO" id="GO:0031902">
    <property type="term" value="C:late endosome membrane"/>
    <property type="evidence" value="ECO:0007669"/>
    <property type="project" value="TreeGrafter"/>
</dbReference>
<dbReference type="GO" id="GO:0005765">
    <property type="term" value="C:lysosomal membrane"/>
    <property type="evidence" value="ECO:0007669"/>
    <property type="project" value="TreeGrafter"/>
</dbReference>
<dbReference type="InterPro" id="IPR002000">
    <property type="entry name" value="Lysosome-assoc_membr_glycop"/>
</dbReference>
<dbReference type="AlphaFoldDB" id="A0AAV7K609"/>
<evidence type="ECO:0000256" key="8">
    <source>
        <dbReference type="SAM" id="Phobius"/>
    </source>
</evidence>
<evidence type="ECO:0000313" key="10">
    <source>
        <dbReference type="EMBL" id="KAI6656717.1"/>
    </source>
</evidence>
<evidence type="ECO:0000256" key="4">
    <source>
        <dbReference type="ARBA" id="ARBA00022989"/>
    </source>
</evidence>
<feature type="transmembrane region" description="Helical" evidence="8">
    <location>
        <begin position="283"/>
        <end position="306"/>
    </location>
</feature>
<keyword evidence="11" id="KW-1185">Reference proteome</keyword>
<keyword evidence="3 9" id="KW-0732">Signal</keyword>
<name>A0AAV7K609_9METZ</name>
<comment type="caution">
    <text evidence="10">The sequence shown here is derived from an EMBL/GenBank/DDBJ whole genome shotgun (WGS) entry which is preliminary data.</text>
</comment>
<sequence>MMFRICLLSLFIATTFGLQDNLTVVPVSLPSSTTFAPNSTTHASSTQTQTTDIASFTMFPLRSTSATTVPHSTVKPTSTHGPPTPQQMCYSFNYTKSNNPCVKLCVTKQIFLLSNFTKNNKSYNSSVVIPGPSEVTISGMCPASINSNFDRSALNLKWAGKGDNKYELNITFLLNQKENGDGIRSLDKWYLESVTYLYQNMSVITYTRNITKHRAKTITSDIRRASTCDKPLVIILNPEPNKYENGTMTWLNISTYTLQPFALNLTHFDFKFVDSCEPSGIPLFVPIIVAGILAGFVLILLILYAIGRFRMKRKGEYERLT</sequence>
<keyword evidence="6" id="KW-0325">Glycoprotein</keyword>
<dbReference type="GO" id="GO:0005886">
    <property type="term" value="C:plasma membrane"/>
    <property type="evidence" value="ECO:0007669"/>
    <property type="project" value="TreeGrafter"/>
</dbReference>
<comment type="subcellular location">
    <subcellularLocation>
        <location evidence="1">Cell membrane</location>
        <topology evidence="1">Single-pass type I membrane protein</topology>
    </subcellularLocation>
    <subcellularLocation>
        <location evidence="7">Membrane</location>
        <topology evidence="7">Single-pass type I membrane protein</topology>
    </subcellularLocation>
</comment>
<accession>A0AAV7K609</accession>
<evidence type="ECO:0000256" key="2">
    <source>
        <dbReference type="ARBA" id="ARBA00022692"/>
    </source>
</evidence>
<dbReference type="Gene3D" id="2.40.160.110">
    <property type="match status" value="1"/>
</dbReference>
<keyword evidence="5 7" id="KW-0472">Membrane</keyword>
<evidence type="ECO:0000256" key="6">
    <source>
        <dbReference type="ARBA" id="ARBA00023180"/>
    </source>
</evidence>
<comment type="caution">
    <text evidence="7">Lacks conserved residue(s) required for the propagation of feature annotation.</text>
</comment>
<proteinExistence type="inferred from homology"/>
<feature type="chain" id="PRO_5043586002" evidence="9">
    <location>
        <begin position="18"/>
        <end position="321"/>
    </location>
</feature>
<dbReference type="EMBL" id="JAKMXF010000133">
    <property type="protein sequence ID" value="KAI6656717.1"/>
    <property type="molecule type" value="Genomic_DNA"/>
</dbReference>
<protein>
    <submittedName>
        <fullName evidence="10">Uncharacterized protein</fullName>
    </submittedName>
</protein>